<name>A0AAV4PHJ9_CAEEX</name>
<evidence type="ECO:0000313" key="1">
    <source>
        <dbReference type="EMBL" id="GIX95399.1"/>
    </source>
</evidence>
<accession>A0AAV4PHJ9</accession>
<proteinExistence type="predicted"/>
<protein>
    <submittedName>
        <fullName evidence="1">Uncharacterized protein</fullName>
    </submittedName>
</protein>
<keyword evidence="2" id="KW-1185">Reference proteome</keyword>
<reference evidence="1 2" key="1">
    <citation type="submission" date="2021-06" db="EMBL/GenBank/DDBJ databases">
        <title>Caerostris extrusa draft genome.</title>
        <authorList>
            <person name="Kono N."/>
            <person name="Arakawa K."/>
        </authorList>
    </citation>
    <scope>NUCLEOTIDE SEQUENCE [LARGE SCALE GENOMIC DNA]</scope>
</reference>
<comment type="caution">
    <text evidence="1">The sequence shown here is derived from an EMBL/GenBank/DDBJ whole genome shotgun (WGS) entry which is preliminary data.</text>
</comment>
<dbReference type="EMBL" id="BPLR01004510">
    <property type="protein sequence ID" value="GIX95399.1"/>
    <property type="molecule type" value="Genomic_DNA"/>
</dbReference>
<gene>
    <name evidence="1" type="ORF">CEXT_308701</name>
</gene>
<organism evidence="1 2">
    <name type="scientific">Caerostris extrusa</name>
    <name type="common">Bark spider</name>
    <name type="synonym">Caerostris bankana</name>
    <dbReference type="NCBI Taxonomy" id="172846"/>
    <lineage>
        <taxon>Eukaryota</taxon>
        <taxon>Metazoa</taxon>
        <taxon>Ecdysozoa</taxon>
        <taxon>Arthropoda</taxon>
        <taxon>Chelicerata</taxon>
        <taxon>Arachnida</taxon>
        <taxon>Araneae</taxon>
        <taxon>Araneomorphae</taxon>
        <taxon>Entelegynae</taxon>
        <taxon>Araneoidea</taxon>
        <taxon>Araneidae</taxon>
        <taxon>Caerostris</taxon>
    </lineage>
</organism>
<dbReference type="AlphaFoldDB" id="A0AAV4PHJ9"/>
<sequence length="119" mass="13609">MGHIHEDIEVESEMEVIIDGLLNLFLPSNNSSEAGFNFFRSLPKTKNSRSNNGSRWSKHEIDKRSRFNCCRFLKREVALAFSSGEQITLVIIASVTTKMERDGSTIAQVVSWSFLRKRK</sequence>
<evidence type="ECO:0000313" key="2">
    <source>
        <dbReference type="Proteomes" id="UP001054945"/>
    </source>
</evidence>
<dbReference type="Proteomes" id="UP001054945">
    <property type="component" value="Unassembled WGS sequence"/>
</dbReference>